<dbReference type="RefSeq" id="WP_185031520.1">
    <property type="nucleotide sequence ID" value="NZ_BNBN01000010.1"/>
</dbReference>
<gene>
    <name evidence="1" type="ORF">HNQ79_003247</name>
</gene>
<dbReference type="AlphaFoldDB" id="A0A7X0HI50"/>
<evidence type="ECO:0000313" key="2">
    <source>
        <dbReference type="Proteomes" id="UP000540423"/>
    </source>
</evidence>
<organism evidence="1 2">
    <name type="scientific">Streptomyces candidus</name>
    <dbReference type="NCBI Taxonomy" id="67283"/>
    <lineage>
        <taxon>Bacteria</taxon>
        <taxon>Bacillati</taxon>
        <taxon>Actinomycetota</taxon>
        <taxon>Actinomycetes</taxon>
        <taxon>Kitasatosporales</taxon>
        <taxon>Streptomycetaceae</taxon>
        <taxon>Streptomyces</taxon>
    </lineage>
</organism>
<name>A0A7X0HI50_9ACTN</name>
<dbReference type="Gene3D" id="3.30.750.24">
    <property type="entry name" value="STAS domain"/>
    <property type="match status" value="1"/>
</dbReference>
<evidence type="ECO:0000313" key="1">
    <source>
        <dbReference type="EMBL" id="MBB6436774.1"/>
    </source>
</evidence>
<dbReference type="EMBL" id="JACHEM010000007">
    <property type="protein sequence ID" value="MBB6436774.1"/>
    <property type="molecule type" value="Genomic_DNA"/>
</dbReference>
<proteinExistence type="predicted"/>
<sequence>MNHHYRLTPHLVVVLEDVVDIGNVHEVQRWMCAVARTGEHRSVVADVRSPLLTSTALHMLFAFQGVVNDEGRSLSLLVRHPLALKVLRLTDLHAAFHLVPALPEPLGAAKVRGWG</sequence>
<dbReference type="Proteomes" id="UP000540423">
    <property type="component" value="Unassembled WGS sequence"/>
</dbReference>
<dbReference type="InterPro" id="IPR036513">
    <property type="entry name" value="STAS_dom_sf"/>
</dbReference>
<reference evidence="1 2" key="1">
    <citation type="submission" date="2020-08" db="EMBL/GenBank/DDBJ databases">
        <title>Genomic Encyclopedia of Type Strains, Phase IV (KMG-IV): sequencing the most valuable type-strain genomes for metagenomic binning, comparative biology and taxonomic classification.</title>
        <authorList>
            <person name="Goeker M."/>
        </authorList>
    </citation>
    <scope>NUCLEOTIDE SEQUENCE [LARGE SCALE GENOMIC DNA]</scope>
    <source>
        <strain evidence="1 2">DSM 40141</strain>
    </source>
</reference>
<accession>A0A7X0HI50</accession>
<dbReference type="SUPFAM" id="SSF52091">
    <property type="entry name" value="SpoIIaa-like"/>
    <property type="match status" value="1"/>
</dbReference>
<keyword evidence="2" id="KW-1185">Reference proteome</keyword>
<protein>
    <submittedName>
        <fullName evidence="1">Anti-anti-sigma regulatory factor</fullName>
    </submittedName>
</protein>
<comment type="caution">
    <text evidence="1">The sequence shown here is derived from an EMBL/GenBank/DDBJ whole genome shotgun (WGS) entry which is preliminary data.</text>
</comment>